<dbReference type="SUPFAM" id="SSF52540">
    <property type="entry name" value="P-loop containing nucleoside triphosphate hydrolases"/>
    <property type="match status" value="1"/>
</dbReference>
<comment type="caution">
    <text evidence="4">The sequence shown here is derived from an EMBL/GenBank/DDBJ whole genome shotgun (WGS) entry which is preliminary data.</text>
</comment>
<evidence type="ECO:0000259" key="3">
    <source>
        <dbReference type="Pfam" id="PF05970"/>
    </source>
</evidence>
<dbReference type="GO" id="GO:0005524">
    <property type="term" value="F:ATP binding"/>
    <property type="evidence" value="ECO:0007669"/>
    <property type="project" value="UniProtKB-KW"/>
</dbReference>
<evidence type="ECO:0000313" key="5">
    <source>
        <dbReference type="Proteomes" id="UP001195483"/>
    </source>
</evidence>
<keyword evidence="1" id="KW-0233">DNA recombination</keyword>
<keyword evidence="1" id="KW-0547">Nucleotide-binding</keyword>
<keyword evidence="5" id="KW-1185">Reference proteome</keyword>
<dbReference type="Pfam" id="PF05970">
    <property type="entry name" value="PIF1"/>
    <property type="match status" value="1"/>
</dbReference>
<dbReference type="GO" id="GO:0000723">
    <property type="term" value="P:telomere maintenance"/>
    <property type="evidence" value="ECO:0007669"/>
    <property type="project" value="InterPro"/>
</dbReference>
<dbReference type="Proteomes" id="UP001195483">
    <property type="component" value="Unassembled WGS sequence"/>
</dbReference>
<dbReference type="GO" id="GO:0006310">
    <property type="term" value="P:DNA recombination"/>
    <property type="evidence" value="ECO:0007669"/>
    <property type="project" value="UniProtKB-KW"/>
</dbReference>
<keyword evidence="2" id="KW-0812">Transmembrane</keyword>
<feature type="transmembrane region" description="Helical" evidence="2">
    <location>
        <begin position="6"/>
        <end position="25"/>
    </location>
</feature>
<keyword evidence="1" id="KW-0378">Hydrolase</keyword>
<keyword evidence="1" id="KW-0067">ATP-binding</keyword>
<dbReference type="GO" id="GO:0016787">
    <property type="term" value="F:hydrolase activity"/>
    <property type="evidence" value="ECO:0007669"/>
    <property type="project" value="UniProtKB-KW"/>
</dbReference>
<dbReference type="GO" id="GO:0043139">
    <property type="term" value="F:5'-3' DNA helicase activity"/>
    <property type="evidence" value="ECO:0007669"/>
    <property type="project" value="UniProtKB-EC"/>
</dbReference>
<evidence type="ECO:0000313" key="4">
    <source>
        <dbReference type="EMBL" id="KAK3594247.1"/>
    </source>
</evidence>
<sequence length="186" mass="21074">MLTYDGVLIIMLLILARVFMMEGILHTATSGHTIIILGQAGTGKSFLANNLSKRLKEIGKTVCLIASRGIAANQLHGMIIHKISSIQDCHFPNYILIDKIRNDDDDMIDIIRIMNVDTHFINEIFMLSLELFLQIEKVFRTVKENNFPFCGIWSLLLVNSFNGSLCQMMCTMRKENSLSLMSRFTA</sequence>
<comment type="cofactor">
    <cofactor evidence="1">
        <name>Mg(2+)</name>
        <dbReference type="ChEBI" id="CHEBI:18420"/>
    </cofactor>
</comment>
<keyword evidence="1" id="KW-0347">Helicase</keyword>
<accession>A0AAE0SLI1</accession>
<evidence type="ECO:0000256" key="1">
    <source>
        <dbReference type="RuleBase" id="RU363044"/>
    </source>
</evidence>
<dbReference type="InterPro" id="IPR010285">
    <property type="entry name" value="DNA_helicase_pif1-like_DEAD"/>
</dbReference>
<proteinExistence type="inferred from homology"/>
<dbReference type="GO" id="GO:0006281">
    <property type="term" value="P:DNA repair"/>
    <property type="evidence" value="ECO:0007669"/>
    <property type="project" value="UniProtKB-KW"/>
</dbReference>
<dbReference type="EC" id="5.6.2.3" evidence="1"/>
<feature type="domain" description="DNA helicase Pif1-like DEAD-box helicase" evidence="3">
    <location>
        <begin position="28"/>
        <end position="153"/>
    </location>
</feature>
<dbReference type="EMBL" id="JAEAOA010000145">
    <property type="protein sequence ID" value="KAK3594247.1"/>
    <property type="molecule type" value="Genomic_DNA"/>
</dbReference>
<reference evidence="4" key="3">
    <citation type="submission" date="2023-05" db="EMBL/GenBank/DDBJ databases">
        <authorList>
            <person name="Smith C.H."/>
        </authorList>
    </citation>
    <scope>NUCLEOTIDE SEQUENCE</scope>
    <source>
        <strain evidence="4">CHS0354</strain>
        <tissue evidence="4">Mantle</tissue>
    </source>
</reference>
<gene>
    <name evidence="4" type="ORF">CHS0354_001559</name>
</gene>
<reference evidence="4" key="2">
    <citation type="journal article" date="2021" name="Genome Biol. Evol.">
        <title>Developing a high-quality reference genome for a parasitic bivalve with doubly uniparental inheritance (Bivalvia: Unionida).</title>
        <authorList>
            <person name="Smith C.H."/>
        </authorList>
    </citation>
    <scope>NUCLEOTIDE SEQUENCE</scope>
    <source>
        <strain evidence="4">CHS0354</strain>
        <tissue evidence="4">Mantle</tissue>
    </source>
</reference>
<keyword evidence="1" id="KW-0234">DNA repair</keyword>
<reference evidence="4" key="1">
    <citation type="journal article" date="2021" name="Genome Biol. Evol.">
        <title>A High-Quality Reference Genome for a Parasitic Bivalve with Doubly Uniparental Inheritance (Bivalvia: Unionida).</title>
        <authorList>
            <person name="Smith C.H."/>
        </authorList>
    </citation>
    <scope>NUCLEOTIDE SEQUENCE</scope>
    <source>
        <strain evidence="4">CHS0354</strain>
    </source>
</reference>
<keyword evidence="2" id="KW-0472">Membrane</keyword>
<name>A0AAE0SLI1_9BIVA</name>
<keyword evidence="1" id="KW-0227">DNA damage</keyword>
<dbReference type="InterPro" id="IPR027417">
    <property type="entry name" value="P-loop_NTPase"/>
</dbReference>
<organism evidence="4 5">
    <name type="scientific">Potamilus streckersoni</name>
    <dbReference type="NCBI Taxonomy" id="2493646"/>
    <lineage>
        <taxon>Eukaryota</taxon>
        <taxon>Metazoa</taxon>
        <taxon>Spiralia</taxon>
        <taxon>Lophotrochozoa</taxon>
        <taxon>Mollusca</taxon>
        <taxon>Bivalvia</taxon>
        <taxon>Autobranchia</taxon>
        <taxon>Heteroconchia</taxon>
        <taxon>Palaeoheterodonta</taxon>
        <taxon>Unionida</taxon>
        <taxon>Unionoidea</taxon>
        <taxon>Unionidae</taxon>
        <taxon>Ambleminae</taxon>
        <taxon>Lampsilini</taxon>
        <taxon>Potamilus</taxon>
    </lineage>
</organism>
<dbReference type="AlphaFoldDB" id="A0AAE0SLI1"/>
<keyword evidence="2" id="KW-1133">Transmembrane helix</keyword>
<protein>
    <recommendedName>
        <fullName evidence="1">ATP-dependent DNA helicase</fullName>
        <ecNumber evidence="1">5.6.2.3</ecNumber>
    </recommendedName>
</protein>
<comment type="similarity">
    <text evidence="1">Belongs to the helicase family.</text>
</comment>
<comment type="catalytic activity">
    <reaction evidence="1">
        <text>ATP + H2O = ADP + phosphate + H(+)</text>
        <dbReference type="Rhea" id="RHEA:13065"/>
        <dbReference type="ChEBI" id="CHEBI:15377"/>
        <dbReference type="ChEBI" id="CHEBI:15378"/>
        <dbReference type="ChEBI" id="CHEBI:30616"/>
        <dbReference type="ChEBI" id="CHEBI:43474"/>
        <dbReference type="ChEBI" id="CHEBI:456216"/>
        <dbReference type="EC" id="5.6.2.3"/>
    </reaction>
</comment>
<dbReference type="Gene3D" id="3.40.50.300">
    <property type="entry name" value="P-loop containing nucleotide triphosphate hydrolases"/>
    <property type="match status" value="1"/>
</dbReference>
<evidence type="ECO:0000256" key="2">
    <source>
        <dbReference type="SAM" id="Phobius"/>
    </source>
</evidence>